<keyword evidence="1" id="KW-0051">Antiviral defense</keyword>
<dbReference type="NCBIfam" id="TIGR01868">
    <property type="entry name" value="casD_Cas5e"/>
    <property type="match status" value="1"/>
</dbReference>
<accession>A0ABU2RKE4</accession>
<proteinExistence type="predicted"/>
<dbReference type="InterPro" id="IPR010147">
    <property type="entry name" value="CRISPR-assoc_prot_CasD"/>
</dbReference>
<comment type="caution">
    <text evidence="3">The sequence shown here is derived from an EMBL/GenBank/DDBJ whole genome shotgun (WGS) entry which is preliminary data.</text>
</comment>
<dbReference type="InterPro" id="IPR013422">
    <property type="entry name" value="CRISPR-assoc_prot_Cas5_N"/>
</dbReference>
<keyword evidence="4" id="KW-1185">Reference proteome</keyword>
<evidence type="ECO:0000256" key="2">
    <source>
        <dbReference type="SAM" id="MobiDB-lite"/>
    </source>
</evidence>
<evidence type="ECO:0000313" key="4">
    <source>
        <dbReference type="Proteomes" id="UP001183777"/>
    </source>
</evidence>
<dbReference type="Proteomes" id="UP001183777">
    <property type="component" value="Unassembled WGS sequence"/>
</dbReference>
<sequence length="282" mass="30767">MSPQVLLVRLAAPLQSWGVVSRFSRRDTQPRPTKSGVIGLCAAALGLDRADDLGALAKVRFGVRADHPGTPMRDYHVVGAGRFPVRPRDVITDHRRAAKLATSMAAAEGVAFGQHELADWYGAPKYIGSEPDSGALVSKQLSRNALVTERWYLADAAFVAALEHPDRDFLSDVAAALEHPKRLLWLGRKACPPSGTLAGPLIADSIEEAFRRTALLPRQGNGLSPSLRPWAWVETTPGTTTASPVQDQPVSFDSERRTHSTRWEVRTRVTIAENATEWDVIP</sequence>
<gene>
    <name evidence="3" type="primary">cas5e</name>
    <name evidence="3" type="ORF">RM649_15755</name>
</gene>
<evidence type="ECO:0000256" key="1">
    <source>
        <dbReference type="ARBA" id="ARBA00023118"/>
    </source>
</evidence>
<reference evidence="4" key="1">
    <citation type="submission" date="2023-07" db="EMBL/GenBank/DDBJ databases">
        <title>30 novel species of actinomycetes from the DSMZ collection.</title>
        <authorList>
            <person name="Nouioui I."/>
        </authorList>
    </citation>
    <scope>NUCLEOTIDE SEQUENCE [LARGE SCALE GENOMIC DNA]</scope>
    <source>
        <strain evidence="4">DSM 41770</strain>
    </source>
</reference>
<evidence type="ECO:0000313" key="3">
    <source>
        <dbReference type="EMBL" id="MDT0429096.1"/>
    </source>
</evidence>
<protein>
    <submittedName>
        <fullName evidence="3">Type I-E CRISPR-associated protein Cas5/CasD</fullName>
    </submittedName>
</protein>
<dbReference type="NCBIfam" id="TIGR02593">
    <property type="entry name" value="CRISPR_cas5"/>
    <property type="match status" value="1"/>
</dbReference>
<dbReference type="Gene3D" id="3.30.70.2660">
    <property type="match status" value="1"/>
</dbReference>
<dbReference type="RefSeq" id="WP_311657041.1">
    <property type="nucleotide sequence ID" value="NZ_JAVREX010000006.1"/>
</dbReference>
<dbReference type="CDD" id="cd09645">
    <property type="entry name" value="Cas5_I-E"/>
    <property type="match status" value="1"/>
</dbReference>
<dbReference type="EMBL" id="JAVREX010000006">
    <property type="protein sequence ID" value="MDT0429096.1"/>
    <property type="molecule type" value="Genomic_DNA"/>
</dbReference>
<feature type="compositionally biased region" description="Polar residues" evidence="2">
    <location>
        <begin position="237"/>
        <end position="251"/>
    </location>
</feature>
<dbReference type="InterPro" id="IPR021124">
    <property type="entry name" value="CRISPR-assoc_prot_Cas5"/>
</dbReference>
<feature type="region of interest" description="Disordered" evidence="2">
    <location>
        <begin position="237"/>
        <end position="256"/>
    </location>
</feature>
<dbReference type="Pfam" id="PF09704">
    <property type="entry name" value="Cas_Cas5d"/>
    <property type="match status" value="1"/>
</dbReference>
<name>A0ABU2RKE4_9ACTN</name>
<organism evidence="3 4">
    <name type="scientific">Streptomyces salyersiae</name>
    <dbReference type="NCBI Taxonomy" id="3075530"/>
    <lineage>
        <taxon>Bacteria</taxon>
        <taxon>Bacillati</taxon>
        <taxon>Actinomycetota</taxon>
        <taxon>Actinomycetes</taxon>
        <taxon>Kitasatosporales</taxon>
        <taxon>Streptomycetaceae</taxon>
        <taxon>Streptomyces</taxon>
    </lineage>
</organism>